<name>A0A2G5UAN5_9PELO</name>
<dbReference type="Proteomes" id="UP000230233">
    <property type="component" value="Chromosome IV"/>
</dbReference>
<sequence>MMRHLSQWINPDGSPYDGYSDAGSLLLMLADEPINRCHTPTSCNLLIVIRMVHTLFSNQWNPSLVIVSAQIPQMLTPRRS</sequence>
<evidence type="ECO:0000313" key="2">
    <source>
        <dbReference type="Proteomes" id="UP000230233"/>
    </source>
</evidence>
<reference evidence="2" key="1">
    <citation type="submission" date="2017-10" db="EMBL/GenBank/DDBJ databases">
        <title>Rapid genome shrinkage in a self-fertile nematode reveals novel sperm competition proteins.</title>
        <authorList>
            <person name="Yin D."/>
            <person name="Schwarz E.M."/>
            <person name="Thomas C.G."/>
            <person name="Felde R.L."/>
            <person name="Korf I.F."/>
            <person name="Cutter A.D."/>
            <person name="Schartner C.M."/>
            <person name="Ralston E.J."/>
            <person name="Meyer B.J."/>
            <person name="Haag E.S."/>
        </authorList>
    </citation>
    <scope>NUCLEOTIDE SEQUENCE [LARGE SCALE GENOMIC DNA]</scope>
    <source>
        <strain evidence="2">JU1422</strain>
    </source>
</reference>
<proteinExistence type="predicted"/>
<protein>
    <submittedName>
        <fullName evidence="1">Uncharacterized protein</fullName>
    </submittedName>
</protein>
<dbReference type="AlphaFoldDB" id="A0A2G5UAN5"/>
<keyword evidence="2" id="KW-1185">Reference proteome</keyword>
<gene>
    <name evidence="1" type="primary">Cnig_chr_IV.g15521</name>
    <name evidence="1" type="ORF">B9Z55_015521</name>
</gene>
<organism evidence="1 2">
    <name type="scientific">Caenorhabditis nigoni</name>
    <dbReference type="NCBI Taxonomy" id="1611254"/>
    <lineage>
        <taxon>Eukaryota</taxon>
        <taxon>Metazoa</taxon>
        <taxon>Ecdysozoa</taxon>
        <taxon>Nematoda</taxon>
        <taxon>Chromadorea</taxon>
        <taxon>Rhabditida</taxon>
        <taxon>Rhabditina</taxon>
        <taxon>Rhabditomorpha</taxon>
        <taxon>Rhabditoidea</taxon>
        <taxon>Rhabditidae</taxon>
        <taxon>Peloderinae</taxon>
        <taxon>Caenorhabditis</taxon>
    </lineage>
</organism>
<evidence type="ECO:0000313" key="1">
    <source>
        <dbReference type="EMBL" id="PIC36589.1"/>
    </source>
</evidence>
<accession>A0A2G5UAN5</accession>
<dbReference type="EMBL" id="PDUG01000004">
    <property type="protein sequence ID" value="PIC36589.1"/>
    <property type="molecule type" value="Genomic_DNA"/>
</dbReference>
<comment type="caution">
    <text evidence="1">The sequence shown here is derived from an EMBL/GenBank/DDBJ whole genome shotgun (WGS) entry which is preliminary data.</text>
</comment>